<keyword evidence="2" id="KW-0732">Signal</keyword>
<evidence type="ECO:0000256" key="2">
    <source>
        <dbReference type="SAM" id="SignalP"/>
    </source>
</evidence>
<feature type="repeat" description="TPR" evidence="1">
    <location>
        <begin position="351"/>
        <end position="384"/>
    </location>
</feature>
<dbReference type="SUPFAM" id="SSF48452">
    <property type="entry name" value="TPR-like"/>
    <property type="match status" value="2"/>
</dbReference>
<keyword evidence="4" id="KW-1185">Reference proteome</keyword>
<evidence type="ECO:0000256" key="1">
    <source>
        <dbReference type="PROSITE-ProRule" id="PRU00339"/>
    </source>
</evidence>
<evidence type="ECO:0000313" key="3">
    <source>
        <dbReference type="EMBL" id="NKF23777.1"/>
    </source>
</evidence>
<feature type="signal peptide" evidence="2">
    <location>
        <begin position="1"/>
        <end position="27"/>
    </location>
</feature>
<protein>
    <recommendedName>
        <fullName evidence="5">Tetratricopeptide repeat protein</fullName>
    </recommendedName>
</protein>
<reference evidence="3" key="1">
    <citation type="submission" date="2020-03" db="EMBL/GenBank/DDBJ databases">
        <title>Solimonas marina sp. nov., isolated from deep seawater of the Pacific Ocean.</title>
        <authorList>
            <person name="Liu X."/>
            <person name="Lai Q."/>
            <person name="Sun F."/>
            <person name="Gai Y."/>
            <person name="Li G."/>
            <person name="Shao Z."/>
        </authorList>
    </citation>
    <scope>NUCLEOTIDE SEQUENCE</scope>
    <source>
        <strain evidence="3">C16B3</strain>
    </source>
</reference>
<comment type="caution">
    <text evidence="3">The sequence shown here is derived from an EMBL/GenBank/DDBJ whole genome shotgun (WGS) entry which is preliminary data.</text>
</comment>
<evidence type="ECO:0008006" key="5">
    <source>
        <dbReference type="Google" id="ProtNLM"/>
    </source>
</evidence>
<gene>
    <name evidence="3" type="ORF">G7Y82_15785</name>
</gene>
<dbReference type="Gene3D" id="1.25.40.10">
    <property type="entry name" value="Tetratricopeptide repeat domain"/>
    <property type="match status" value="2"/>
</dbReference>
<name>A0A969WAU2_9GAMM</name>
<accession>A0A969WAU2</accession>
<dbReference type="Proteomes" id="UP000653472">
    <property type="component" value="Unassembled WGS sequence"/>
</dbReference>
<organism evidence="3 4">
    <name type="scientific">Solimonas marina</name>
    <dbReference type="NCBI Taxonomy" id="2714601"/>
    <lineage>
        <taxon>Bacteria</taxon>
        <taxon>Pseudomonadati</taxon>
        <taxon>Pseudomonadota</taxon>
        <taxon>Gammaproteobacteria</taxon>
        <taxon>Nevskiales</taxon>
        <taxon>Nevskiaceae</taxon>
        <taxon>Solimonas</taxon>
    </lineage>
</organism>
<proteinExistence type="predicted"/>
<dbReference type="AlphaFoldDB" id="A0A969WAU2"/>
<dbReference type="RefSeq" id="WP_168149089.1">
    <property type="nucleotide sequence ID" value="NZ_JAAVXB010000009.1"/>
</dbReference>
<dbReference type="EMBL" id="JAAVXB010000009">
    <property type="protein sequence ID" value="NKF23777.1"/>
    <property type="molecule type" value="Genomic_DNA"/>
</dbReference>
<feature type="chain" id="PRO_5036822367" description="Tetratricopeptide repeat protein" evidence="2">
    <location>
        <begin position="28"/>
        <end position="610"/>
    </location>
</feature>
<dbReference type="PROSITE" id="PS50005">
    <property type="entry name" value="TPR"/>
    <property type="match status" value="1"/>
</dbReference>
<sequence>MAARTMKRLRLLPIVAAAALLPLTASAVETYQPGSSKDPQVRMSSYLDKNREHFSALVTLLQVAGQTDPLKMPAEFEWELADNYLGFGMRDRAEALYRNLAAIDPDPEKVGEAYLRLAELDFERGYNAEARATLYRIREKLPKDLISQWVDLMSRVMMADGQYSEAAGLLQKRKSDASIDDFMRYNLGIALINSGQPTPGQTQLDDVGKMRPLTEDDLALRDRANLTLGWQFLQAQQAATAKPVLSRVRVEGPFSNRALLGLGWAQLSPQGSRNEKDLSRDEGAWEKAQTSISLLGVLIRRGYLDHDVFDNTGMSSFRRDNRNPETQAAMRRALVPWLELTKRDPMDPAVQEAWLAIAYTLDQLGAHTEALQYYEKAVGVLEDARKRMDAAVRSIKQGRMVETIVRRDIDTGSGWDWKLRDLPDAPETYFLQDLLATHRFQEALKNYRDLRMLTRNVETWRNKLASIQHDYLSTAREPGDADALLRRALRDAEPAYAGTRVTLGLATHLAAPGTYDVRAPVVRAPVPPLALAAPPTRFNGPYERAEALQSRVNNLLEQLTAAGRDQAQLLQDMSLQELDGQQRQIERYLIEARFALARLYDRAQQGEQKP</sequence>
<dbReference type="InterPro" id="IPR019734">
    <property type="entry name" value="TPR_rpt"/>
</dbReference>
<keyword evidence="1" id="KW-0802">TPR repeat</keyword>
<evidence type="ECO:0000313" key="4">
    <source>
        <dbReference type="Proteomes" id="UP000653472"/>
    </source>
</evidence>
<dbReference type="InterPro" id="IPR011990">
    <property type="entry name" value="TPR-like_helical_dom_sf"/>
</dbReference>